<keyword evidence="6" id="KW-0808">Transferase</keyword>
<proteinExistence type="inferred from homology"/>
<accession>A0A0S1XCD2</accession>
<protein>
    <recommendedName>
        <fullName evidence="4">Probable deoxyhypusine synthase</fullName>
    </recommendedName>
</protein>
<dbReference type="InterPro" id="IPR002773">
    <property type="entry name" value="Deoxyhypusine_synthase"/>
</dbReference>
<name>A0A0S1XCD2_THEBA</name>
<comment type="similarity">
    <text evidence="2">Belongs to the deoxyhypusine synthase family.</text>
</comment>
<dbReference type="InterPro" id="IPR029035">
    <property type="entry name" value="DHS-like_NAD/FAD-binding_dom"/>
</dbReference>
<gene>
    <name evidence="6" type="ORF">TBCH5v1_1535</name>
</gene>
<evidence type="ECO:0000313" key="6">
    <source>
        <dbReference type="EMBL" id="ALM75450.1"/>
    </source>
</evidence>
<evidence type="ECO:0000256" key="3">
    <source>
        <dbReference type="ARBA" id="ARBA00023027"/>
    </source>
</evidence>
<dbReference type="FunFam" id="3.40.910.10:FF:000010">
    <property type="entry name" value="Deoxyhypusine synthase"/>
    <property type="match status" value="1"/>
</dbReference>
<dbReference type="Gene3D" id="3.40.910.10">
    <property type="entry name" value="Deoxyhypusine synthase"/>
    <property type="match status" value="1"/>
</dbReference>
<dbReference type="NCBIfam" id="NF002294">
    <property type="entry name" value="PRK01221.1"/>
    <property type="match status" value="1"/>
</dbReference>
<dbReference type="SUPFAM" id="SSF52467">
    <property type="entry name" value="DHS-like NAD/FAD-binding domain"/>
    <property type="match status" value="1"/>
</dbReference>
<evidence type="ECO:0000313" key="7">
    <source>
        <dbReference type="Proteomes" id="UP000066042"/>
    </source>
</evidence>
<dbReference type="EMBL" id="CP013050">
    <property type="protein sequence ID" value="ALM75450.1"/>
    <property type="molecule type" value="Genomic_DNA"/>
</dbReference>
<comment type="pathway">
    <text evidence="5">Protein modification.</text>
</comment>
<dbReference type="GO" id="GO:0034038">
    <property type="term" value="F:deoxyhypusine synthase activity"/>
    <property type="evidence" value="ECO:0007669"/>
    <property type="project" value="TreeGrafter"/>
</dbReference>
<sequence length="323" mass="36974">MEINLDEQRVVKDITLRHGMSVNEITKQLFESGGFVAKKFAIAVDILERMIKDKNTFKFLSFPACIMATGTRGIIVDLIKNKLFDAVVTTCGTLDHDLARLWKPYYHGSFLMNDRELHKQGINRLGNVLVPNDSYWIVEEKLQGIFQDIYDSGKRRLATYELVWEIGKRLENEEGKENSFTYWAYKNKIPVFIPGITDGAVGYQLWLFMQDKEDFIVDVFKDETKLDEIMASLASNNKKSGALMIGGGISKHHTIWWNQFWKEGLDYAVYITTAVEWDGSLSGARMREAVSWGKVKEDARYVTVEGDATVLLPFMIASLLERL</sequence>
<dbReference type="PATRIC" id="fig|55802.8.peg.1513"/>
<evidence type="ECO:0000256" key="4">
    <source>
        <dbReference type="ARBA" id="ARBA00039467"/>
    </source>
</evidence>
<evidence type="ECO:0000256" key="1">
    <source>
        <dbReference type="ARBA" id="ARBA00002823"/>
    </source>
</evidence>
<dbReference type="PANTHER" id="PTHR11703">
    <property type="entry name" value="DEOXYHYPUSINE SYNTHASE"/>
    <property type="match status" value="1"/>
</dbReference>
<evidence type="ECO:0000256" key="5">
    <source>
        <dbReference type="ARBA" id="ARBA00043952"/>
    </source>
</evidence>
<dbReference type="Proteomes" id="UP000066042">
    <property type="component" value="Chromosome"/>
</dbReference>
<reference evidence="6 7" key="1">
    <citation type="journal article" date="2016" name="Genome Announc.">
        <title>Complete genome sequence of the hyperthermophilic and piezophilic archaeon Thermococcus barophilus Ch5, capable of growth at the expense of hydrogenogenesis from carbon monoxide and formate.</title>
        <authorList>
            <person name="Oger P."/>
            <person name="Sokolova T.G."/>
            <person name="Kozhevnikova D.A."/>
            <person name="Taranov E.A."/>
            <person name="Vannier P."/>
            <person name="Lee H.S."/>
            <person name="Kwon K.K."/>
            <person name="Kang S.G."/>
            <person name="Lee J.H."/>
            <person name="Bonch-Osmolovskaya E.A."/>
            <person name="Lebedinsky A.V."/>
        </authorList>
    </citation>
    <scope>NUCLEOTIDE SEQUENCE [LARGE SCALE GENOMIC DNA]</scope>
    <source>
        <strain evidence="7">Ch5</strain>
    </source>
</reference>
<organism evidence="6 7">
    <name type="scientific">Thermococcus barophilus</name>
    <dbReference type="NCBI Taxonomy" id="55802"/>
    <lineage>
        <taxon>Archaea</taxon>
        <taxon>Methanobacteriati</taxon>
        <taxon>Methanobacteriota</taxon>
        <taxon>Thermococci</taxon>
        <taxon>Thermococcales</taxon>
        <taxon>Thermococcaceae</taxon>
        <taxon>Thermococcus</taxon>
    </lineage>
</organism>
<evidence type="ECO:0000256" key="2">
    <source>
        <dbReference type="ARBA" id="ARBA00009892"/>
    </source>
</evidence>
<dbReference type="STRING" id="55802.TBCH5v1_1535"/>
<comment type="function">
    <text evidence="1">Catalyzes the NAD-dependent oxidative cleavage of spermidine and the subsequent transfer of the butylamine moiety of spermidine to the epsilon-amino group of a specific lysine residue of the eIF-5A precursor protein to form the intermediate deoxyhypusine residue.</text>
</comment>
<keyword evidence="3" id="KW-0520">NAD</keyword>
<dbReference type="PANTHER" id="PTHR11703:SF0">
    <property type="entry name" value="DEOXYHYPUSINE SYNTHASE"/>
    <property type="match status" value="1"/>
</dbReference>
<dbReference type="Pfam" id="PF01916">
    <property type="entry name" value="DS"/>
    <property type="match status" value="1"/>
</dbReference>
<dbReference type="InterPro" id="IPR036982">
    <property type="entry name" value="Deoxyhypusine_synthase_sf"/>
</dbReference>
<dbReference type="GO" id="GO:0005737">
    <property type="term" value="C:cytoplasm"/>
    <property type="evidence" value="ECO:0007669"/>
    <property type="project" value="TreeGrafter"/>
</dbReference>
<dbReference type="AlphaFoldDB" id="A0A0S1XCD2"/>